<dbReference type="RefSeq" id="WP_189953976.1">
    <property type="nucleotide sequence ID" value="NZ_BMVG01000008.1"/>
</dbReference>
<dbReference type="SUPFAM" id="SSF52540">
    <property type="entry name" value="P-loop containing nucleoside triphosphate hydrolases"/>
    <property type="match status" value="1"/>
</dbReference>
<dbReference type="GO" id="GO:0005524">
    <property type="term" value="F:ATP binding"/>
    <property type="evidence" value="ECO:0007669"/>
    <property type="project" value="UniProtKB-KW"/>
</dbReference>
<feature type="domain" description="Orc1-like AAA ATPase" evidence="3">
    <location>
        <begin position="3"/>
        <end position="154"/>
    </location>
</feature>
<proteinExistence type="predicted"/>
<dbReference type="PANTHER" id="PTHR16305:SF35">
    <property type="entry name" value="TRANSCRIPTIONAL ACTIVATOR DOMAIN"/>
    <property type="match status" value="1"/>
</dbReference>
<evidence type="ECO:0000259" key="3">
    <source>
        <dbReference type="Pfam" id="PF13191"/>
    </source>
</evidence>
<keyword evidence="5" id="KW-1185">Reference proteome</keyword>
<evidence type="ECO:0000256" key="2">
    <source>
        <dbReference type="ARBA" id="ARBA00022840"/>
    </source>
</evidence>
<sequence length="314" mass="32144">MTPLVERARALQVLNALLGHVVAGAGTAVSVEAPAGAGKGALPAEAAARARRHKAHVLRARCCPHEAAEPWGAVRQLLDALLSEEDRGLLDAGPAPLPDGSGDRALPVERFHDLYLVLLRLSRRGPVVLLVDDAHHADDLSQRWLAYLARRLEGVPIGLAVAGRTATGAARGALETALAACPEFPRLSLRPLSEQGTADTLAGKLGQALEPDSAAVCHAATGGNPGLLDAVAVSVARTGTPAPRITPDQAAGLCDRAVLRALPLLLNRHAPAVTATATVVIALGQVTGLPLLAATARIAVSDAEQAVTAPEDAG</sequence>
<dbReference type="EMBL" id="BMVG01000008">
    <property type="protein sequence ID" value="GHE04921.1"/>
    <property type="molecule type" value="Genomic_DNA"/>
</dbReference>
<dbReference type="InterPro" id="IPR041664">
    <property type="entry name" value="AAA_16"/>
</dbReference>
<reference evidence="4" key="2">
    <citation type="submission" date="2020-09" db="EMBL/GenBank/DDBJ databases">
        <authorList>
            <person name="Sun Q."/>
            <person name="Ohkuma M."/>
        </authorList>
    </citation>
    <scope>NUCLEOTIDE SEQUENCE</scope>
    <source>
        <strain evidence="4">JCM 4714</strain>
    </source>
</reference>
<dbReference type="GO" id="GO:0004016">
    <property type="term" value="F:adenylate cyclase activity"/>
    <property type="evidence" value="ECO:0007669"/>
    <property type="project" value="TreeGrafter"/>
</dbReference>
<comment type="caution">
    <text evidence="4">The sequence shown here is derived from an EMBL/GenBank/DDBJ whole genome shotgun (WGS) entry which is preliminary data.</text>
</comment>
<dbReference type="PANTHER" id="PTHR16305">
    <property type="entry name" value="TESTICULAR SOLUBLE ADENYLYL CYCLASE"/>
    <property type="match status" value="1"/>
</dbReference>
<evidence type="ECO:0000313" key="4">
    <source>
        <dbReference type="EMBL" id="GHE04921.1"/>
    </source>
</evidence>
<reference evidence="4" key="1">
    <citation type="journal article" date="2014" name="Int. J. Syst. Evol. Microbiol.">
        <title>Complete genome sequence of Corynebacterium casei LMG S-19264T (=DSM 44701T), isolated from a smear-ripened cheese.</title>
        <authorList>
            <consortium name="US DOE Joint Genome Institute (JGI-PGF)"/>
            <person name="Walter F."/>
            <person name="Albersmeier A."/>
            <person name="Kalinowski J."/>
            <person name="Ruckert C."/>
        </authorList>
    </citation>
    <scope>NUCLEOTIDE SEQUENCE</scope>
    <source>
        <strain evidence="4">JCM 4714</strain>
    </source>
</reference>
<gene>
    <name evidence="4" type="ORF">GCM10010339_38470</name>
</gene>
<dbReference type="GO" id="GO:0005737">
    <property type="term" value="C:cytoplasm"/>
    <property type="evidence" value="ECO:0007669"/>
    <property type="project" value="TreeGrafter"/>
</dbReference>
<keyword evidence="1" id="KW-0547">Nucleotide-binding</keyword>
<name>A0A918YI88_9ACTN</name>
<dbReference type="AlphaFoldDB" id="A0A918YI88"/>
<organism evidence="4 5">
    <name type="scientific">Streptomyces alanosinicus</name>
    <dbReference type="NCBI Taxonomy" id="68171"/>
    <lineage>
        <taxon>Bacteria</taxon>
        <taxon>Bacillati</taxon>
        <taxon>Actinomycetota</taxon>
        <taxon>Actinomycetes</taxon>
        <taxon>Kitasatosporales</taxon>
        <taxon>Streptomycetaceae</taxon>
        <taxon>Streptomyces</taxon>
    </lineage>
</organism>
<protein>
    <recommendedName>
        <fullName evidence="3">Orc1-like AAA ATPase domain-containing protein</fullName>
    </recommendedName>
</protein>
<keyword evidence="2" id="KW-0067">ATP-binding</keyword>
<evidence type="ECO:0000313" key="5">
    <source>
        <dbReference type="Proteomes" id="UP000655443"/>
    </source>
</evidence>
<dbReference type="Proteomes" id="UP000655443">
    <property type="component" value="Unassembled WGS sequence"/>
</dbReference>
<dbReference type="InterPro" id="IPR027417">
    <property type="entry name" value="P-loop_NTPase"/>
</dbReference>
<dbReference type="Pfam" id="PF13191">
    <property type="entry name" value="AAA_16"/>
    <property type="match status" value="1"/>
</dbReference>
<accession>A0A918YI88</accession>
<evidence type="ECO:0000256" key="1">
    <source>
        <dbReference type="ARBA" id="ARBA00022741"/>
    </source>
</evidence>